<sequence length="237" mass="25652">MFLTKVALVDSPDSLAGYLSELSVVHSLFQKPLEFKTPITVITGDNGVGKSTLVEALAVGMRINPAGGSRHANFGRSEDIVSELHKSLKLTRRANPKDAYFFRGETFYNLASYHGGLAGDPLSDLLQMSHGESIMALVERRLRRPGLIILDEPEAGLSQLRQLEFMGNLVHLAAAGSQIIVATHSPILLATPGADIIEVTDAGLRRVSFEDTEAVQAAREFLNDPRGTAAFLVEDTQ</sequence>
<dbReference type="EMBL" id="CP004354">
    <property type="protein sequence ID" value="AGG67799.1"/>
    <property type="molecule type" value="Genomic_DNA"/>
</dbReference>
<keyword evidence="6" id="KW-0406">Ion transport</keyword>
<dbReference type="OrthoDB" id="9784297at2"/>
<dbReference type="Gene3D" id="3.40.50.300">
    <property type="entry name" value="P-loop containing nucleotide triphosphate hydrolases"/>
    <property type="match status" value="2"/>
</dbReference>
<dbReference type="PANTHER" id="PTHR42771">
    <property type="entry name" value="IRON(3+)-HYDROXAMATE IMPORT ATP-BINDING PROTEIN FHUC"/>
    <property type="match status" value="1"/>
</dbReference>
<reference evidence="9 10" key="1">
    <citation type="submission" date="2013-02" db="EMBL/GenBank/DDBJ databases">
        <title>The complete genome sequence of Corynebacterium callunae DSM 20147.</title>
        <authorList>
            <person name="Ruckert C."/>
            <person name="Albersmeier A."/>
            <person name="Kalinowski J."/>
        </authorList>
    </citation>
    <scope>NUCLEOTIDE SEQUENCE [LARGE SCALE GENOMIC DNA]</scope>
    <source>
        <strain evidence="9 10">DSM 20147</strain>
    </source>
</reference>
<dbReference type="CDD" id="cd00267">
    <property type="entry name" value="ABC_ATPase"/>
    <property type="match status" value="1"/>
</dbReference>
<proteinExistence type="predicted"/>
<dbReference type="GO" id="GO:0005886">
    <property type="term" value="C:plasma membrane"/>
    <property type="evidence" value="ECO:0007669"/>
    <property type="project" value="UniProtKB-SubCell"/>
</dbReference>
<dbReference type="HOGENOM" id="CLU_079631_0_1_11"/>
<dbReference type="Pfam" id="PF13476">
    <property type="entry name" value="AAA_23"/>
    <property type="match status" value="1"/>
</dbReference>
<gene>
    <name evidence="9" type="ORF">H924_11865</name>
</gene>
<dbReference type="AlphaFoldDB" id="M1UNH6"/>
<evidence type="ECO:0000256" key="4">
    <source>
        <dbReference type="ARBA" id="ARBA00022496"/>
    </source>
</evidence>
<evidence type="ECO:0000256" key="7">
    <source>
        <dbReference type="ARBA" id="ARBA00023136"/>
    </source>
</evidence>
<feature type="domain" description="AAA+ ATPase" evidence="8">
    <location>
        <begin position="36"/>
        <end position="203"/>
    </location>
</feature>
<comment type="subcellular location">
    <subcellularLocation>
        <location evidence="1">Cell membrane</location>
        <topology evidence="1">Peripheral membrane protein</topology>
    </subcellularLocation>
</comment>
<dbReference type="GO" id="GO:0016887">
    <property type="term" value="F:ATP hydrolysis activity"/>
    <property type="evidence" value="ECO:0007669"/>
    <property type="project" value="InterPro"/>
</dbReference>
<evidence type="ECO:0000256" key="3">
    <source>
        <dbReference type="ARBA" id="ARBA00022475"/>
    </source>
</evidence>
<dbReference type="GO" id="GO:0006302">
    <property type="term" value="P:double-strand break repair"/>
    <property type="evidence" value="ECO:0007669"/>
    <property type="project" value="InterPro"/>
</dbReference>
<dbReference type="SMART" id="SM00382">
    <property type="entry name" value="AAA"/>
    <property type="match status" value="1"/>
</dbReference>
<dbReference type="PATRIC" id="fig|1121353.3.peg.2425"/>
<dbReference type="Proteomes" id="UP000011760">
    <property type="component" value="Chromosome"/>
</dbReference>
<dbReference type="InterPro" id="IPR003959">
    <property type="entry name" value="ATPase_AAA_core"/>
</dbReference>
<evidence type="ECO:0000256" key="6">
    <source>
        <dbReference type="ARBA" id="ARBA00023065"/>
    </source>
</evidence>
<dbReference type="GO" id="GO:0006826">
    <property type="term" value="P:iron ion transport"/>
    <property type="evidence" value="ECO:0007669"/>
    <property type="project" value="UniProtKB-KW"/>
</dbReference>
<evidence type="ECO:0000256" key="2">
    <source>
        <dbReference type="ARBA" id="ARBA00022448"/>
    </source>
</evidence>
<evidence type="ECO:0000259" key="8">
    <source>
        <dbReference type="SMART" id="SM00382"/>
    </source>
</evidence>
<keyword evidence="4" id="KW-0410">Iron transport</keyword>
<protein>
    <submittedName>
        <fullName evidence="9">ABC-type transport system, ATPase component</fullName>
    </submittedName>
</protein>
<dbReference type="KEGG" id="ccn:H924_11865"/>
<dbReference type="SUPFAM" id="SSF52540">
    <property type="entry name" value="P-loop containing nucleoside triphosphate hydrolases"/>
    <property type="match status" value="1"/>
</dbReference>
<keyword evidence="2" id="KW-0813">Transport</keyword>
<dbReference type="InterPro" id="IPR027417">
    <property type="entry name" value="P-loop_NTPase"/>
</dbReference>
<evidence type="ECO:0000256" key="1">
    <source>
        <dbReference type="ARBA" id="ARBA00004202"/>
    </source>
</evidence>
<evidence type="ECO:0000313" key="9">
    <source>
        <dbReference type="EMBL" id="AGG67799.1"/>
    </source>
</evidence>
<dbReference type="InterPro" id="IPR051535">
    <property type="entry name" value="Siderophore_ABC-ATPase"/>
</dbReference>
<keyword evidence="7" id="KW-0472">Membrane</keyword>
<dbReference type="InterPro" id="IPR003593">
    <property type="entry name" value="AAA+_ATPase"/>
</dbReference>
<keyword evidence="5" id="KW-0408">Iron</keyword>
<dbReference type="Pfam" id="PF13304">
    <property type="entry name" value="AAA_21"/>
    <property type="match status" value="1"/>
</dbReference>
<dbReference type="STRING" id="1121353.H924_11865"/>
<name>M1UNH6_9CORY</name>
<dbReference type="InterPro" id="IPR038729">
    <property type="entry name" value="Rad50/SbcC_AAA"/>
</dbReference>
<dbReference type="GO" id="GO:0005524">
    <property type="term" value="F:ATP binding"/>
    <property type="evidence" value="ECO:0007669"/>
    <property type="project" value="InterPro"/>
</dbReference>
<dbReference type="RefSeq" id="WP_015652225.1">
    <property type="nucleotide sequence ID" value="NC_020506.1"/>
</dbReference>
<organism evidence="9 10">
    <name type="scientific">Corynebacterium callunae DSM 20147</name>
    <dbReference type="NCBI Taxonomy" id="1121353"/>
    <lineage>
        <taxon>Bacteria</taxon>
        <taxon>Bacillati</taxon>
        <taxon>Actinomycetota</taxon>
        <taxon>Actinomycetes</taxon>
        <taxon>Mycobacteriales</taxon>
        <taxon>Corynebacteriaceae</taxon>
        <taxon>Corynebacterium</taxon>
    </lineage>
</organism>
<evidence type="ECO:0000256" key="5">
    <source>
        <dbReference type="ARBA" id="ARBA00023004"/>
    </source>
</evidence>
<dbReference type="eggNOG" id="COG3910">
    <property type="taxonomic scope" value="Bacteria"/>
</dbReference>
<accession>M1UNH6</accession>
<keyword evidence="10" id="KW-1185">Reference proteome</keyword>
<evidence type="ECO:0000313" key="10">
    <source>
        <dbReference type="Proteomes" id="UP000011760"/>
    </source>
</evidence>
<dbReference type="PANTHER" id="PTHR42771:SF2">
    <property type="entry name" value="IRON(3+)-HYDROXAMATE IMPORT ATP-BINDING PROTEIN FHUC"/>
    <property type="match status" value="1"/>
</dbReference>
<keyword evidence="3" id="KW-1003">Cell membrane</keyword>